<comment type="caution">
    <text evidence="1">The sequence shown here is derived from an EMBL/GenBank/DDBJ whole genome shotgun (WGS) entry which is preliminary data.</text>
</comment>
<proteinExistence type="predicted"/>
<evidence type="ECO:0000313" key="1">
    <source>
        <dbReference type="EMBL" id="GJD96059.1"/>
    </source>
</evidence>
<protein>
    <recommendedName>
        <fullName evidence="3">Transposase</fullName>
    </recommendedName>
</protein>
<evidence type="ECO:0000313" key="2">
    <source>
        <dbReference type="Proteomes" id="UP001055125"/>
    </source>
</evidence>
<accession>A0ABQ4S2B5</accession>
<reference evidence="1" key="1">
    <citation type="journal article" date="2021" name="Front. Microbiol.">
        <title>Comprehensive Comparative Genomics and Phenotyping of Methylobacterium Species.</title>
        <authorList>
            <person name="Alessa O."/>
            <person name="Ogura Y."/>
            <person name="Fujitani Y."/>
            <person name="Takami H."/>
            <person name="Hayashi T."/>
            <person name="Sahin N."/>
            <person name="Tani A."/>
        </authorList>
    </citation>
    <scope>NUCLEOTIDE SEQUENCE</scope>
    <source>
        <strain evidence="1">DSM 19015</strain>
    </source>
</reference>
<dbReference type="EMBL" id="BPQP01000050">
    <property type="protein sequence ID" value="GJD96059.1"/>
    <property type="molecule type" value="Genomic_DNA"/>
</dbReference>
<organism evidence="1 2">
    <name type="scientific">Methylobacterium iners</name>
    <dbReference type="NCBI Taxonomy" id="418707"/>
    <lineage>
        <taxon>Bacteria</taxon>
        <taxon>Pseudomonadati</taxon>
        <taxon>Pseudomonadota</taxon>
        <taxon>Alphaproteobacteria</taxon>
        <taxon>Hyphomicrobiales</taxon>
        <taxon>Methylobacteriaceae</taxon>
        <taxon>Methylobacterium</taxon>
    </lineage>
</organism>
<evidence type="ECO:0008006" key="3">
    <source>
        <dbReference type="Google" id="ProtNLM"/>
    </source>
</evidence>
<sequence>MMVVTEAEWAGLEPLTATHYTGVRTKLTVLLAAREPGAGLCEAAPYP</sequence>
<gene>
    <name evidence="1" type="ORF">OCOJLMKI_3277</name>
</gene>
<keyword evidence="2" id="KW-1185">Reference proteome</keyword>
<name>A0ABQ4S2B5_9HYPH</name>
<dbReference type="Proteomes" id="UP001055125">
    <property type="component" value="Unassembled WGS sequence"/>
</dbReference>
<reference evidence="1" key="2">
    <citation type="submission" date="2021-08" db="EMBL/GenBank/DDBJ databases">
        <authorList>
            <person name="Tani A."/>
            <person name="Ola A."/>
            <person name="Ogura Y."/>
            <person name="Katsura K."/>
            <person name="Hayashi T."/>
        </authorList>
    </citation>
    <scope>NUCLEOTIDE SEQUENCE</scope>
    <source>
        <strain evidence="1">DSM 19015</strain>
    </source>
</reference>